<evidence type="ECO:0000256" key="1">
    <source>
        <dbReference type="SAM" id="MobiDB-lite"/>
    </source>
</evidence>
<evidence type="ECO:0008006" key="5">
    <source>
        <dbReference type="Google" id="ProtNLM"/>
    </source>
</evidence>
<sequence>MSRKFQVNIFVRNAVHQQCNNNPNLYTVLIMMMMMMMIFDTRYQLASTISGSVPVLFCVSLSLLEEDCEEREREIREREIDDEKKKEKKKKEGKREMREVVTSRQFGQTFLLRAIRLRGLGKQNLQSVEGEKKEEEKKASTSSS</sequence>
<protein>
    <recommendedName>
        <fullName evidence="5">Transmembrane protein</fullName>
    </recommendedName>
</protein>
<keyword evidence="2" id="KW-0472">Membrane</keyword>
<evidence type="ECO:0000313" key="4">
    <source>
        <dbReference type="Proteomes" id="UP001234178"/>
    </source>
</evidence>
<dbReference type="EMBL" id="JAOYFB010000003">
    <property type="protein sequence ID" value="KAK4010059.1"/>
    <property type="molecule type" value="Genomic_DNA"/>
</dbReference>
<feature type="compositionally biased region" description="Basic and acidic residues" evidence="1">
    <location>
        <begin position="72"/>
        <end position="85"/>
    </location>
</feature>
<proteinExistence type="predicted"/>
<feature type="compositionally biased region" description="Basic and acidic residues" evidence="1">
    <location>
        <begin position="129"/>
        <end position="144"/>
    </location>
</feature>
<gene>
    <name evidence="3" type="ORF">OUZ56_019203</name>
</gene>
<name>A0ABQ9ZBL0_9CRUS</name>
<reference evidence="3 4" key="1">
    <citation type="journal article" date="2023" name="Nucleic Acids Res.">
        <title>The hologenome of Daphnia magna reveals possible DNA methylation and microbiome-mediated evolution of the host genome.</title>
        <authorList>
            <person name="Chaturvedi A."/>
            <person name="Li X."/>
            <person name="Dhandapani V."/>
            <person name="Marshall H."/>
            <person name="Kissane S."/>
            <person name="Cuenca-Cambronero M."/>
            <person name="Asole G."/>
            <person name="Calvet F."/>
            <person name="Ruiz-Romero M."/>
            <person name="Marangio P."/>
            <person name="Guigo R."/>
            <person name="Rago D."/>
            <person name="Mirbahai L."/>
            <person name="Eastwood N."/>
            <person name="Colbourne J.K."/>
            <person name="Zhou J."/>
            <person name="Mallon E."/>
            <person name="Orsini L."/>
        </authorList>
    </citation>
    <scope>NUCLEOTIDE SEQUENCE [LARGE SCALE GENOMIC DNA]</scope>
    <source>
        <strain evidence="3">LRV0_1</strain>
    </source>
</reference>
<evidence type="ECO:0000313" key="3">
    <source>
        <dbReference type="EMBL" id="KAK4010059.1"/>
    </source>
</evidence>
<evidence type="ECO:0000256" key="2">
    <source>
        <dbReference type="SAM" id="Phobius"/>
    </source>
</evidence>
<organism evidence="3 4">
    <name type="scientific">Daphnia magna</name>
    <dbReference type="NCBI Taxonomy" id="35525"/>
    <lineage>
        <taxon>Eukaryota</taxon>
        <taxon>Metazoa</taxon>
        <taxon>Ecdysozoa</taxon>
        <taxon>Arthropoda</taxon>
        <taxon>Crustacea</taxon>
        <taxon>Branchiopoda</taxon>
        <taxon>Diplostraca</taxon>
        <taxon>Cladocera</taxon>
        <taxon>Anomopoda</taxon>
        <taxon>Daphniidae</taxon>
        <taxon>Daphnia</taxon>
    </lineage>
</organism>
<keyword evidence="2" id="KW-1133">Transmembrane helix</keyword>
<keyword evidence="2" id="KW-0812">Transmembrane</keyword>
<keyword evidence="4" id="KW-1185">Reference proteome</keyword>
<accession>A0ABQ9ZBL0</accession>
<feature type="region of interest" description="Disordered" evidence="1">
    <location>
        <begin position="72"/>
        <end position="99"/>
    </location>
</feature>
<feature type="transmembrane region" description="Helical" evidence="2">
    <location>
        <begin position="21"/>
        <end position="39"/>
    </location>
</feature>
<comment type="caution">
    <text evidence="3">The sequence shown here is derived from an EMBL/GenBank/DDBJ whole genome shotgun (WGS) entry which is preliminary data.</text>
</comment>
<dbReference type="Proteomes" id="UP001234178">
    <property type="component" value="Unassembled WGS sequence"/>
</dbReference>
<feature type="region of interest" description="Disordered" evidence="1">
    <location>
        <begin position="125"/>
        <end position="144"/>
    </location>
</feature>